<name>A0AA39XBR5_9PEZI</name>
<feature type="domain" description="Heterokaryon incompatibility" evidence="1">
    <location>
        <begin position="22"/>
        <end position="112"/>
    </location>
</feature>
<proteinExistence type="predicted"/>
<protein>
    <submittedName>
        <fullName evidence="2">Heterokaryon incompatibility protein-domain-containing protein</fullName>
    </submittedName>
</protein>
<dbReference type="PANTHER" id="PTHR10622:SF10">
    <property type="entry name" value="HET DOMAIN-CONTAINING PROTEIN"/>
    <property type="match status" value="1"/>
</dbReference>
<evidence type="ECO:0000313" key="3">
    <source>
        <dbReference type="Proteomes" id="UP001174934"/>
    </source>
</evidence>
<sequence>MRLINTQTLSLEEYFGDRIPKYAILSHTWKDGEVSFQEWQHDRQCQVRKQGYQKILAACREAKGRSFKYLWVDTNCIDKGSSAELSEAINSMFNWYQRSDLCIVYLDDFHYDQNSDDLANFADSRWFSRGWTLQELLAPRNTDFFDASWTWIGNKWSLLHRLSAATSIKKQYLESPLDIRNASVSTRMSWAAKRQTTREEDMAYCLLGLFDINMPLLYGEGVKAFIRLQEEIIKYSTDHTIFCWSSPPSLRNTPLWDGCLAPMPSAFINGATFITLDSSLSDEVPPDYQMTNSGLRINIPLLHCMGTDKIKIVVLNAIRHQDKTSRVCLLVSRESISRHNILSREPQSQLLTVQDEWVKDSKMVYIRRVRQNHAVFSPASDVSSDS</sequence>
<dbReference type="Pfam" id="PF06985">
    <property type="entry name" value="HET"/>
    <property type="match status" value="1"/>
</dbReference>
<dbReference type="AlphaFoldDB" id="A0AA39XBR5"/>
<dbReference type="Proteomes" id="UP001174934">
    <property type="component" value="Unassembled WGS sequence"/>
</dbReference>
<comment type="caution">
    <text evidence="2">The sequence shown here is derived from an EMBL/GenBank/DDBJ whole genome shotgun (WGS) entry which is preliminary data.</text>
</comment>
<keyword evidence="3" id="KW-1185">Reference proteome</keyword>
<organism evidence="2 3">
    <name type="scientific">Bombardia bombarda</name>
    <dbReference type="NCBI Taxonomy" id="252184"/>
    <lineage>
        <taxon>Eukaryota</taxon>
        <taxon>Fungi</taxon>
        <taxon>Dikarya</taxon>
        <taxon>Ascomycota</taxon>
        <taxon>Pezizomycotina</taxon>
        <taxon>Sordariomycetes</taxon>
        <taxon>Sordariomycetidae</taxon>
        <taxon>Sordariales</taxon>
        <taxon>Lasiosphaeriaceae</taxon>
        <taxon>Bombardia</taxon>
    </lineage>
</organism>
<evidence type="ECO:0000259" key="1">
    <source>
        <dbReference type="Pfam" id="PF06985"/>
    </source>
</evidence>
<accession>A0AA39XBR5</accession>
<evidence type="ECO:0000313" key="2">
    <source>
        <dbReference type="EMBL" id="KAK0630330.1"/>
    </source>
</evidence>
<dbReference type="PANTHER" id="PTHR10622">
    <property type="entry name" value="HET DOMAIN-CONTAINING PROTEIN"/>
    <property type="match status" value="1"/>
</dbReference>
<dbReference type="EMBL" id="JAULSR010000002">
    <property type="protein sequence ID" value="KAK0630330.1"/>
    <property type="molecule type" value="Genomic_DNA"/>
</dbReference>
<reference evidence="2" key="1">
    <citation type="submission" date="2023-06" db="EMBL/GenBank/DDBJ databases">
        <title>Genome-scale phylogeny and comparative genomics of the fungal order Sordariales.</title>
        <authorList>
            <consortium name="Lawrence Berkeley National Laboratory"/>
            <person name="Hensen N."/>
            <person name="Bonometti L."/>
            <person name="Westerberg I."/>
            <person name="Brannstrom I.O."/>
            <person name="Guillou S."/>
            <person name="Cros-Aarteil S."/>
            <person name="Calhoun S."/>
            <person name="Haridas S."/>
            <person name="Kuo A."/>
            <person name="Mondo S."/>
            <person name="Pangilinan J."/>
            <person name="Riley R."/>
            <person name="LaButti K."/>
            <person name="Andreopoulos B."/>
            <person name="Lipzen A."/>
            <person name="Chen C."/>
            <person name="Yanf M."/>
            <person name="Daum C."/>
            <person name="Ng V."/>
            <person name="Clum A."/>
            <person name="Steindorff A."/>
            <person name="Ohm R."/>
            <person name="Martin F."/>
            <person name="Silar P."/>
            <person name="Natvig D."/>
            <person name="Lalanne C."/>
            <person name="Gautier V."/>
            <person name="Ament-velasquez S.L."/>
            <person name="Kruys A."/>
            <person name="Hutchinson M.I."/>
            <person name="Powell A.J."/>
            <person name="Barry K."/>
            <person name="Miller A.N."/>
            <person name="Grigoriev I.V."/>
            <person name="Debuchy R."/>
            <person name="Gladieux P."/>
            <person name="Thoren M.H."/>
            <person name="Johannesson H."/>
        </authorList>
    </citation>
    <scope>NUCLEOTIDE SEQUENCE</scope>
    <source>
        <strain evidence="2">SMH3391-2</strain>
    </source>
</reference>
<gene>
    <name evidence="2" type="ORF">B0T17DRAFT_528140</name>
</gene>
<dbReference type="InterPro" id="IPR010730">
    <property type="entry name" value="HET"/>
</dbReference>